<evidence type="ECO:0000256" key="1">
    <source>
        <dbReference type="SAM" id="MobiDB-lite"/>
    </source>
</evidence>
<dbReference type="AlphaFoldDB" id="A0A2T3ADB9"/>
<accession>A0A2T3ADB9</accession>
<proteinExistence type="predicted"/>
<feature type="compositionally biased region" description="Basic and acidic residues" evidence="1">
    <location>
        <begin position="1"/>
        <end position="10"/>
    </location>
</feature>
<dbReference type="Proteomes" id="UP000241462">
    <property type="component" value="Unassembled WGS sequence"/>
</dbReference>
<dbReference type="InParanoid" id="A0A2T3ADB9"/>
<feature type="region of interest" description="Disordered" evidence="1">
    <location>
        <begin position="75"/>
        <end position="103"/>
    </location>
</feature>
<evidence type="ECO:0000313" key="2">
    <source>
        <dbReference type="EMBL" id="PSR92298.1"/>
    </source>
</evidence>
<reference evidence="2 3" key="1">
    <citation type="journal article" date="2018" name="Mycol. Prog.">
        <title>Coniella lustricola, a new species from submerged detritus.</title>
        <authorList>
            <person name="Raudabaugh D.B."/>
            <person name="Iturriaga T."/>
            <person name="Carver A."/>
            <person name="Mondo S."/>
            <person name="Pangilinan J."/>
            <person name="Lipzen A."/>
            <person name="He G."/>
            <person name="Amirebrahimi M."/>
            <person name="Grigoriev I.V."/>
            <person name="Miller A.N."/>
        </authorList>
    </citation>
    <scope>NUCLEOTIDE SEQUENCE [LARGE SCALE GENOMIC DNA]</scope>
    <source>
        <strain evidence="2 3">B22-T-1</strain>
    </source>
</reference>
<organism evidence="2 3">
    <name type="scientific">Coniella lustricola</name>
    <dbReference type="NCBI Taxonomy" id="2025994"/>
    <lineage>
        <taxon>Eukaryota</taxon>
        <taxon>Fungi</taxon>
        <taxon>Dikarya</taxon>
        <taxon>Ascomycota</taxon>
        <taxon>Pezizomycotina</taxon>
        <taxon>Sordariomycetes</taxon>
        <taxon>Sordariomycetidae</taxon>
        <taxon>Diaporthales</taxon>
        <taxon>Schizoparmaceae</taxon>
        <taxon>Coniella</taxon>
    </lineage>
</organism>
<name>A0A2T3ADB9_9PEZI</name>
<sequence>MGLRLADSEARSWLGPPPCYARSQPPARRTSAPCTTLQRTLELRALPPPAILGQTIAKGVVPSLAGAGSQDGIMSAVHDFSSDRPSPAEEDQDCTTPDLQLSPACPRPDGRLSCWSPPRCKTTLSAVCTLMASSGVTTAESPRSFCLLLTWAPQPRPVVVLSPCLAAD</sequence>
<evidence type="ECO:0000313" key="3">
    <source>
        <dbReference type="Proteomes" id="UP000241462"/>
    </source>
</evidence>
<gene>
    <name evidence="2" type="ORF">BD289DRAFT_429175</name>
</gene>
<dbReference type="EMBL" id="KZ678408">
    <property type="protein sequence ID" value="PSR92298.1"/>
    <property type="molecule type" value="Genomic_DNA"/>
</dbReference>
<keyword evidence="3" id="KW-1185">Reference proteome</keyword>
<protein>
    <submittedName>
        <fullName evidence="2">Uncharacterized protein</fullName>
    </submittedName>
</protein>
<feature type="region of interest" description="Disordered" evidence="1">
    <location>
        <begin position="1"/>
        <end position="34"/>
    </location>
</feature>